<evidence type="ECO:0000256" key="12">
    <source>
        <dbReference type="ARBA" id="ARBA00022989"/>
    </source>
</evidence>
<comment type="cofactor">
    <cofactor evidence="2">
        <name>Mg(2+)</name>
        <dbReference type="ChEBI" id="CHEBI:18420"/>
    </cofactor>
</comment>
<evidence type="ECO:0000256" key="17">
    <source>
        <dbReference type="SAM" id="Phobius"/>
    </source>
</evidence>
<keyword evidence="8" id="KW-0808">Transferase</keyword>
<gene>
    <name evidence="19" type="ORF">ENT99_05445</name>
    <name evidence="20" type="ORF">ENU64_06330</name>
</gene>
<feature type="transmembrane region" description="Helical" evidence="17">
    <location>
        <begin position="396"/>
        <end position="415"/>
    </location>
</feature>
<dbReference type="GO" id="GO:0016020">
    <property type="term" value="C:membrane"/>
    <property type="evidence" value="ECO:0007669"/>
    <property type="project" value="InterPro"/>
</dbReference>
<evidence type="ECO:0000256" key="10">
    <source>
        <dbReference type="ARBA" id="ARBA00022723"/>
    </source>
</evidence>
<evidence type="ECO:0000259" key="18">
    <source>
        <dbReference type="Pfam" id="PF21436"/>
    </source>
</evidence>
<reference evidence="20" key="1">
    <citation type="journal article" date="2020" name="mSystems">
        <title>Genome- and Community-Level Interaction Insights into Carbon Utilization and Element Cycling Functions of Hydrothermarchaeota in Hydrothermal Sediment.</title>
        <authorList>
            <person name="Zhou Z."/>
            <person name="Liu Y."/>
            <person name="Xu W."/>
            <person name="Pan J."/>
            <person name="Luo Z.H."/>
            <person name="Li M."/>
        </authorList>
    </citation>
    <scope>NUCLEOTIDE SEQUENCE [LARGE SCALE GENOMIC DNA]</scope>
    <source>
        <strain evidence="19">SpSt-629</strain>
        <strain evidence="20">SpSt-688</strain>
    </source>
</reference>
<dbReference type="EC" id="2.4.99.21" evidence="6"/>
<feature type="transmembrane region" description="Helical" evidence="17">
    <location>
        <begin position="256"/>
        <end position="277"/>
    </location>
</feature>
<protein>
    <recommendedName>
        <fullName evidence="6">dolichyl-phosphooligosaccharide-protein glycotransferase</fullName>
        <ecNumber evidence="6">2.4.99.21</ecNumber>
    </recommendedName>
    <alternativeName>
        <fullName evidence="15">Oligosaccharyl transferase</fullName>
    </alternativeName>
</protein>
<evidence type="ECO:0000256" key="1">
    <source>
        <dbReference type="ARBA" id="ARBA00001936"/>
    </source>
</evidence>
<dbReference type="PANTHER" id="PTHR13872:SF1">
    <property type="entry name" value="DOLICHYL-DIPHOSPHOOLIGOSACCHARIDE--PROTEIN GLYCOSYLTRANSFERASE SUBUNIT STT3B"/>
    <property type="match status" value="1"/>
</dbReference>
<dbReference type="EMBL" id="DTDH01000172">
    <property type="protein sequence ID" value="HGT99028.1"/>
    <property type="molecule type" value="Genomic_DNA"/>
</dbReference>
<dbReference type="AlphaFoldDB" id="A0A7J3MZP5"/>
<dbReference type="GO" id="GO:0004576">
    <property type="term" value="F:oligosaccharyl transferase activity"/>
    <property type="evidence" value="ECO:0007669"/>
    <property type="project" value="InterPro"/>
</dbReference>
<evidence type="ECO:0000313" key="20">
    <source>
        <dbReference type="EMBL" id="HGT99028.1"/>
    </source>
</evidence>
<keyword evidence="10" id="KW-0479">Metal-binding</keyword>
<keyword evidence="12 17" id="KW-1133">Transmembrane helix</keyword>
<feature type="transmembrane region" description="Helical" evidence="17">
    <location>
        <begin position="451"/>
        <end position="468"/>
    </location>
</feature>
<sequence length="805" mass="90940">MVLSKIYMKMYRFWDTHSRLVVAIFVLIASIVAFWLRIQQYLNVINIGMGVVYPEAKLDELDPFVNYWIVNYMDRHGIASLLDLTEKNPATCLFWYPECRNLYSTELPGHLLTIYFLYQFVKLFGVELLDLMALIPPILGTLGVIFTALAVKELTDSDIASIISALAYALVFLSREVAGFTVKYSFGLFTAPLVLWRHIRLLKKPNIVNSVLAGLAIAYAASVWTGVGLTAVPIYVTLVLAPIFIDLTQINNFKKYTLVFAIEIAIPTIAMISMKAYHGGRMIIYLIFLITFAFYIFGAILSLFLGSRAMLHARKSKGVKRIFIVSPTKIYITVLLILVIAGATILGLAVSVPGFLHQLTRIIPVAGKILLGLGINPGGVAATVAEYRSGGEYLEWYMVIHLLLLIFILIPTALYDAFKNRAYIPLIFSIWAFLSWYATYNTVYFSDYTKVVFASVIGYSIGRLLLFAKPQITYIGKAAKIKIDFTKFIALLIVLSITIPSIYLAYASSITYNKYPMIVLAEGFYTPTDVWISALRFLQRNTSQDSLVISWWDYGYWLSVIGNRSTVADGATINSEKIQKLARFFTNSYNETYRQLKDFGVCSKREVYIVIFSPVDVYIVPETKKLFIAFPVYPQGFGDIPKFISAIVYLATGRWAQENLTYSTSLYQFDIYSNEWINHVLTSGSLGQKITSFVSLNIDSERVLSATLPRLFMWSVSKALEDLYPSFEQTIVPTLLVVSHEGRLAIFSDPLVFGYSLSPTKLNQDIYDIAYTAISQPIELSNNMYRYVFVSILKPRDEFLNIICS</sequence>
<feature type="transmembrane region" description="Helical" evidence="17">
    <location>
        <begin position="20"/>
        <end position="38"/>
    </location>
</feature>
<dbReference type="EMBL" id="DTAU01000105">
    <property type="protein sequence ID" value="HFQ79130.1"/>
    <property type="molecule type" value="Genomic_DNA"/>
</dbReference>
<evidence type="ECO:0000256" key="15">
    <source>
        <dbReference type="ARBA" id="ARBA00030679"/>
    </source>
</evidence>
<feature type="transmembrane region" description="Helical" evidence="17">
    <location>
        <begin position="330"/>
        <end position="350"/>
    </location>
</feature>
<keyword evidence="13 17" id="KW-0472">Membrane</keyword>
<dbReference type="UniPathway" id="UPA00378"/>
<evidence type="ECO:0000256" key="16">
    <source>
        <dbReference type="ARBA" id="ARBA00034066"/>
    </source>
</evidence>
<name>A0A7J3MZP5_9CREN</name>
<dbReference type="InterPro" id="IPR048999">
    <property type="entry name" value="STT3-PglB_core"/>
</dbReference>
<accession>A0A7J3MZP5</accession>
<evidence type="ECO:0000256" key="14">
    <source>
        <dbReference type="ARBA" id="ARBA00023211"/>
    </source>
</evidence>
<keyword evidence="7" id="KW-0328">Glycosyltransferase</keyword>
<evidence type="ECO:0000256" key="7">
    <source>
        <dbReference type="ARBA" id="ARBA00022676"/>
    </source>
</evidence>
<evidence type="ECO:0000256" key="6">
    <source>
        <dbReference type="ARBA" id="ARBA00012602"/>
    </source>
</evidence>
<evidence type="ECO:0000256" key="8">
    <source>
        <dbReference type="ARBA" id="ARBA00022679"/>
    </source>
</evidence>
<keyword evidence="9 17" id="KW-0812">Transmembrane</keyword>
<dbReference type="Gene3D" id="3.40.50.12610">
    <property type="match status" value="1"/>
</dbReference>
<keyword evidence="11" id="KW-0460">Magnesium</keyword>
<dbReference type="PANTHER" id="PTHR13872">
    <property type="entry name" value="DOLICHYL-DIPHOSPHOOLIGOSACCHARIDE--PROTEIN GLYCOSYLTRANSFERASE SUBUNIT"/>
    <property type="match status" value="1"/>
</dbReference>
<dbReference type="InterPro" id="IPR003674">
    <property type="entry name" value="Oligo_trans_STT3"/>
</dbReference>
<feature type="transmembrane region" description="Helical" evidence="17">
    <location>
        <begin position="211"/>
        <end position="244"/>
    </location>
</feature>
<evidence type="ECO:0000256" key="13">
    <source>
        <dbReference type="ARBA" id="ARBA00023136"/>
    </source>
</evidence>
<feature type="transmembrane region" description="Helical" evidence="17">
    <location>
        <begin position="422"/>
        <end position="439"/>
    </location>
</feature>
<evidence type="ECO:0000256" key="3">
    <source>
        <dbReference type="ARBA" id="ARBA00004127"/>
    </source>
</evidence>
<comment type="catalytic activity">
    <reaction evidence="16">
        <text>an archaeal dolichyl phosphooligosaccharide + [protein]-L-asparagine = an archaeal dolichyl phosphate + a glycoprotein with the oligosaccharide chain attached by N-beta-D-glycosyl linkage to a protein L-asparagine.</text>
        <dbReference type="EC" id="2.4.99.21"/>
    </reaction>
</comment>
<comment type="cofactor">
    <cofactor evidence="1">
        <name>Mn(2+)</name>
        <dbReference type="ChEBI" id="CHEBI:29035"/>
    </cofactor>
</comment>
<feature type="transmembrane region" description="Helical" evidence="17">
    <location>
        <begin position="488"/>
        <end position="506"/>
    </location>
</feature>
<comment type="subcellular location">
    <subcellularLocation>
        <location evidence="3">Endomembrane system</location>
        <topology evidence="3">Multi-pass membrane protein</topology>
    </subcellularLocation>
</comment>
<evidence type="ECO:0000313" key="19">
    <source>
        <dbReference type="EMBL" id="HFQ79130.1"/>
    </source>
</evidence>
<comment type="caution">
    <text evidence="20">The sequence shown here is derived from an EMBL/GenBank/DDBJ whole genome shotgun (WGS) entry which is preliminary data.</text>
</comment>
<evidence type="ECO:0000256" key="4">
    <source>
        <dbReference type="ARBA" id="ARBA00004922"/>
    </source>
</evidence>
<evidence type="ECO:0000256" key="11">
    <source>
        <dbReference type="ARBA" id="ARBA00022842"/>
    </source>
</evidence>
<keyword evidence="14" id="KW-0464">Manganese</keyword>
<comment type="pathway">
    <text evidence="4">Protein modification; protein glycosylation.</text>
</comment>
<feature type="domain" description="STT3/PglB/AglB core" evidence="18">
    <location>
        <begin position="545"/>
        <end position="587"/>
    </location>
</feature>
<feature type="transmembrane region" description="Helical" evidence="17">
    <location>
        <begin position="157"/>
        <end position="173"/>
    </location>
</feature>
<dbReference type="GO" id="GO:0046872">
    <property type="term" value="F:metal ion binding"/>
    <property type="evidence" value="ECO:0007669"/>
    <property type="project" value="UniProtKB-KW"/>
</dbReference>
<evidence type="ECO:0000256" key="2">
    <source>
        <dbReference type="ARBA" id="ARBA00001946"/>
    </source>
</evidence>
<proteinExistence type="inferred from homology"/>
<organism evidence="20">
    <name type="scientific">Ignisphaera aggregans</name>
    <dbReference type="NCBI Taxonomy" id="334771"/>
    <lineage>
        <taxon>Archaea</taxon>
        <taxon>Thermoproteota</taxon>
        <taxon>Thermoprotei</taxon>
        <taxon>Desulfurococcales</taxon>
        <taxon>Desulfurococcaceae</taxon>
        <taxon>Ignisphaera</taxon>
    </lineage>
</organism>
<evidence type="ECO:0000256" key="9">
    <source>
        <dbReference type="ARBA" id="ARBA00022692"/>
    </source>
</evidence>
<feature type="transmembrane region" description="Helical" evidence="17">
    <location>
        <begin position="131"/>
        <end position="151"/>
    </location>
</feature>
<evidence type="ECO:0000256" key="5">
    <source>
        <dbReference type="ARBA" id="ARBA00010810"/>
    </source>
</evidence>
<dbReference type="GO" id="GO:0012505">
    <property type="term" value="C:endomembrane system"/>
    <property type="evidence" value="ECO:0007669"/>
    <property type="project" value="UniProtKB-SubCell"/>
</dbReference>
<comment type="similarity">
    <text evidence="5">Belongs to the STT3 family.</text>
</comment>
<feature type="transmembrane region" description="Helical" evidence="17">
    <location>
        <begin position="283"/>
        <end position="309"/>
    </location>
</feature>
<dbReference type="Pfam" id="PF21436">
    <property type="entry name" value="STT3-PglB_core"/>
    <property type="match status" value="1"/>
</dbReference>